<feature type="compositionally biased region" description="Polar residues" evidence="3">
    <location>
        <begin position="347"/>
        <end position="368"/>
    </location>
</feature>
<accession>A0A401PSI0</accession>
<evidence type="ECO:0000256" key="2">
    <source>
        <dbReference type="PROSITE-ProRule" id="PRU00235"/>
    </source>
</evidence>
<dbReference type="SUPFAM" id="SSF50985">
    <property type="entry name" value="RCC1/BLIP-II"/>
    <property type="match status" value="1"/>
</dbReference>
<gene>
    <name evidence="5" type="ORF">scyTo_0017420</name>
</gene>
<dbReference type="PROSITE" id="PS50012">
    <property type="entry name" value="RCC1_3"/>
    <property type="match status" value="4"/>
</dbReference>
<evidence type="ECO:0000313" key="6">
    <source>
        <dbReference type="Proteomes" id="UP000288216"/>
    </source>
</evidence>
<dbReference type="PROSITE" id="PS00626">
    <property type="entry name" value="RCC1_2"/>
    <property type="match status" value="3"/>
</dbReference>
<reference evidence="5 6" key="1">
    <citation type="journal article" date="2018" name="Nat. Ecol. Evol.">
        <title>Shark genomes provide insights into elasmobranch evolution and the origin of vertebrates.</title>
        <authorList>
            <person name="Hara Y"/>
            <person name="Yamaguchi K"/>
            <person name="Onimaru K"/>
            <person name="Kadota M"/>
            <person name="Koyanagi M"/>
            <person name="Keeley SD"/>
            <person name="Tatsumi K"/>
            <person name="Tanaka K"/>
            <person name="Motone F"/>
            <person name="Kageyama Y"/>
            <person name="Nozu R"/>
            <person name="Adachi N"/>
            <person name="Nishimura O"/>
            <person name="Nakagawa R"/>
            <person name="Tanegashima C"/>
            <person name="Kiyatake I"/>
            <person name="Matsumoto R"/>
            <person name="Murakumo K"/>
            <person name="Nishida K"/>
            <person name="Terakita A"/>
            <person name="Kuratani S"/>
            <person name="Sato K"/>
            <person name="Hyodo S Kuraku.S."/>
        </authorList>
    </citation>
    <scope>NUCLEOTIDE SEQUENCE [LARGE SCALE GENOMIC DNA]</scope>
</reference>
<feature type="compositionally biased region" description="Polar residues" evidence="3">
    <location>
        <begin position="400"/>
        <end position="415"/>
    </location>
</feature>
<dbReference type="InterPro" id="IPR000408">
    <property type="entry name" value="Reg_chr_condens"/>
</dbReference>
<feature type="repeat" description="RCC1" evidence="2">
    <location>
        <begin position="291"/>
        <end position="343"/>
    </location>
</feature>
<organism evidence="5 6">
    <name type="scientific">Scyliorhinus torazame</name>
    <name type="common">Cloudy catshark</name>
    <name type="synonym">Catulus torazame</name>
    <dbReference type="NCBI Taxonomy" id="75743"/>
    <lineage>
        <taxon>Eukaryota</taxon>
        <taxon>Metazoa</taxon>
        <taxon>Chordata</taxon>
        <taxon>Craniata</taxon>
        <taxon>Vertebrata</taxon>
        <taxon>Chondrichthyes</taxon>
        <taxon>Elasmobranchii</taxon>
        <taxon>Galeomorphii</taxon>
        <taxon>Galeoidea</taxon>
        <taxon>Carcharhiniformes</taxon>
        <taxon>Scyliorhinidae</taxon>
        <taxon>Scyliorhinus</taxon>
    </lineage>
</organism>
<dbReference type="PRINTS" id="PR00633">
    <property type="entry name" value="RCCNDNSATION"/>
</dbReference>
<dbReference type="OrthoDB" id="5981550at2759"/>
<dbReference type="STRING" id="75743.A0A401PSI0"/>
<sequence>MLSQAIPLGDIFESEEIQQICCRARFSVFVLKNGRVYTLANGQGKNGLPELVKEFREHKICTVDSGTAHVLYVSEAGDVFFSKLQNKEQRVNAKSTLHRVGLTVPRLLKHFEEMCVIQVACGNNHSLALCKGGQVFAWGQNIRGQLGLGRVGHRVLRPQCVTSLSGTPVAQIAAGAAHSFALSLSGAVFGWGRNGCGELGLGDTEVRHLPTYAKLLEGKKIVYISCGAQHTALLTKDGRVFTCGAGSYGQLGHNTNCDEIKPRIIAGLLGSKVCQIACGSYHTLVLVTPPGKVYSFGHGEQRQLGNGKNPHRFVPHPVTFFIGLPDGTALAHGTMRQSAVTTARPFSINSTQGVMPRLTTQAPATGNKAQRKRRRRQLGNQLSKGQRPSGQQATKKKEQPNSSIVTGSPSSEQDCATQPTVKRIFAGAEQGFALCNVGAVPVYPEDQSSFIPMKRIATVEDSLLDKWSAADNEELGSNITEEIDLLFSSAASLNGSFLESSYSNDHFNTGRAASGLDMSAVNVWFEKLGRNHRLLQEVTNAVENNLIPSLTASPVGVEALRVYLVLPELIHILIEQSKIVKLTCLLSSAIASLEGSQLEVL</sequence>
<dbReference type="OMA" id="ICCRARF"/>
<dbReference type="Proteomes" id="UP000288216">
    <property type="component" value="Unassembled WGS sequence"/>
</dbReference>
<evidence type="ECO:0000259" key="4">
    <source>
        <dbReference type="Pfam" id="PF25390"/>
    </source>
</evidence>
<dbReference type="InterPro" id="IPR051625">
    <property type="entry name" value="Signaling_Regulatory_Domain"/>
</dbReference>
<feature type="domain" description="RCC1-like" evidence="4">
    <location>
        <begin position="12"/>
        <end position="319"/>
    </location>
</feature>
<dbReference type="InterPro" id="IPR009091">
    <property type="entry name" value="RCC1/BLIP-II"/>
</dbReference>
<feature type="region of interest" description="Disordered" evidence="3">
    <location>
        <begin position="346"/>
        <end position="415"/>
    </location>
</feature>
<comment type="caution">
    <text evidence="5">The sequence shown here is derived from an EMBL/GenBank/DDBJ whole genome shotgun (WGS) entry which is preliminary data.</text>
</comment>
<dbReference type="InterPro" id="IPR058923">
    <property type="entry name" value="RCC1-like_dom"/>
</dbReference>
<feature type="repeat" description="RCC1" evidence="2">
    <location>
        <begin position="238"/>
        <end position="289"/>
    </location>
</feature>
<proteinExistence type="predicted"/>
<dbReference type="Gene3D" id="2.130.10.30">
    <property type="entry name" value="Regulator of chromosome condensation 1/beta-lactamase-inhibitor protein II"/>
    <property type="match status" value="2"/>
</dbReference>
<feature type="repeat" description="RCC1" evidence="2">
    <location>
        <begin position="133"/>
        <end position="185"/>
    </location>
</feature>
<protein>
    <recommendedName>
        <fullName evidence="4">RCC1-like domain-containing protein</fullName>
    </recommendedName>
</protein>
<feature type="repeat" description="RCC1" evidence="2">
    <location>
        <begin position="186"/>
        <end position="237"/>
    </location>
</feature>
<evidence type="ECO:0000313" key="5">
    <source>
        <dbReference type="EMBL" id="GCB76084.1"/>
    </source>
</evidence>
<feature type="compositionally biased region" description="Polar residues" evidence="3">
    <location>
        <begin position="378"/>
        <end position="393"/>
    </location>
</feature>
<feature type="non-terminal residue" evidence="5">
    <location>
        <position position="601"/>
    </location>
</feature>
<keyword evidence="6" id="KW-1185">Reference proteome</keyword>
<name>A0A401PSI0_SCYTO</name>
<dbReference type="Pfam" id="PF25390">
    <property type="entry name" value="WD40_RLD"/>
    <property type="match status" value="1"/>
</dbReference>
<dbReference type="EMBL" id="BFAA01011307">
    <property type="protein sequence ID" value="GCB76084.1"/>
    <property type="molecule type" value="Genomic_DNA"/>
</dbReference>
<dbReference type="AlphaFoldDB" id="A0A401PSI0"/>
<keyword evidence="1" id="KW-0677">Repeat</keyword>
<evidence type="ECO:0000256" key="1">
    <source>
        <dbReference type="ARBA" id="ARBA00022737"/>
    </source>
</evidence>
<evidence type="ECO:0000256" key="3">
    <source>
        <dbReference type="SAM" id="MobiDB-lite"/>
    </source>
</evidence>
<dbReference type="PANTHER" id="PTHR22872">
    <property type="entry name" value="BTK-BINDING PROTEIN-RELATED"/>
    <property type="match status" value="1"/>
</dbReference>